<keyword evidence="1" id="KW-0732">Signal</keyword>
<dbReference type="Pfam" id="PF00496">
    <property type="entry name" value="SBP_bac_5"/>
    <property type="match status" value="1"/>
</dbReference>
<evidence type="ECO:0000313" key="4">
    <source>
        <dbReference type="Proteomes" id="UP000239785"/>
    </source>
</evidence>
<dbReference type="SUPFAM" id="SSF53850">
    <property type="entry name" value="Periplasmic binding protein-like II"/>
    <property type="match status" value="1"/>
</dbReference>
<gene>
    <name evidence="3" type="primary">oppA</name>
    <name evidence="3" type="ORF">MCORR_v1c04720</name>
</gene>
<dbReference type="Gene3D" id="3.40.190.10">
    <property type="entry name" value="Periplasmic binding protein-like II"/>
    <property type="match status" value="1"/>
</dbReference>
<evidence type="ECO:0000259" key="2">
    <source>
        <dbReference type="Pfam" id="PF00496"/>
    </source>
</evidence>
<evidence type="ECO:0000313" key="3">
    <source>
        <dbReference type="EMBL" id="PPE06841.1"/>
    </source>
</evidence>
<evidence type="ECO:0000256" key="1">
    <source>
        <dbReference type="SAM" id="SignalP"/>
    </source>
</evidence>
<dbReference type="RefSeq" id="WP_104207995.1">
    <property type="nucleotide sequence ID" value="NZ_PHNF01000001.1"/>
</dbReference>
<dbReference type="Gene3D" id="3.10.105.10">
    <property type="entry name" value="Dipeptide-binding Protein, Domain 3"/>
    <property type="match status" value="1"/>
</dbReference>
<feature type="domain" description="Solute-binding protein family 5" evidence="2">
    <location>
        <begin position="111"/>
        <end position="629"/>
    </location>
</feature>
<dbReference type="OrthoDB" id="9801912at2"/>
<reference evidence="3 4" key="1">
    <citation type="submission" date="2017-11" db="EMBL/GenBank/DDBJ databases">
        <title>Genome sequence of Mesoplasma corruscae ELCA-2 (ATCC 49579).</title>
        <authorList>
            <person name="Lo W.-S."/>
            <person name="Kuo C.-H."/>
        </authorList>
    </citation>
    <scope>NUCLEOTIDE SEQUENCE [LARGE SCALE GENOMIC DNA]</scope>
    <source>
        <strain evidence="3 4">ELCA-2</strain>
    </source>
</reference>
<accession>A0A2S5RHP2</accession>
<feature type="chain" id="PRO_5015741460" evidence="1">
    <location>
        <begin position="27"/>
        <end position="785"/>
    </location>
</feature>
<comment type="caution">
    <text evidence="3">The sequence shown here is derived from an EMBL/GenBank/DDBJ whole genome shotgun (WGS) entry which is preliminary data.</text>
</comment>
<dbReference type="PROSITE" id="PS51257">
    <property type="entry name" value="PROKAR_LIPOPROTEIN"/>
    <property type="match status" value="1"/>
</dbReference>
<dbReference type="Proteomes" id="UP000239785">
    <property type="component" value="Unassembled WGS sequence"/>
</dbReference>
<sequence length="785" mass="88772">MNKLNKKNGLVFLLAAGLVASSASLAVVSCKITEKDRDVNTITNAFTTNALYWNPTYTQNERDWQFLADLYASSLAVDEYGRTYGDIFESGYTELKENQTPSKYVGKDASDTDYFVWKYKIRSNANWYAADGNKLRAISPSDYKRTAFSVLNSNNQSSLAGLWTTFISGAEVVYESLGAILKNEEKNQSYFENIPANIRKEEFVFDKIVEKINNKEDVVYTIQNKDNVDEIKTIETKDLEYGFGLKLEEDGDRSVNFYLSKPASFFETVLTYNAFQPTAKEFEGKGAIKDKPTVNVYSGAYVPEGIIDQAKGFSFKKNENYHFSAKVSIKKVNWINIVQNSTTSKTREMFEANEIDGFSVSQNDEAGWRKYVGSDWTKPKDSRVNVYESTAASSWVINYNFYNGNIDNTVSPDEKELAEKGTKALLSKDVRQYIATTLNRSTFAEYYSKKYDSPASDGKVYSKNLNNIYTAKGTGYDSNGKDYVEIFAEYAANTSDGKTNGMSKEDFARGGEALLDKTYNGKNRKALVESINDYADKTGIKSATDQKIHLRVLLSPAWNNTLNKFFEPMVNNFNNVENNPIKIDIKKPVTTAAYDQEQEAANYDLGWSGWGPDYADPYTYLETYKLDGAMQNYFGGKNFKDSYESNQVFTQNETVKQAAIETAQAFNSYSSAIEANDKSNSTIENRYDEFIKAEYNLMYKDFLTTPFYDQASYRVMAVTRVERHSVPNVNYGNSSQRNLTLTKTSKVKKTEEYIIDDTKFAADKTKATSDPKALKEGNIFFAPSK</sequence>
<dbReference type="InterPro" id="IPR000914">
    <property type="entry name" value="SBP_5_dom"/>
</dbReference>
<dbReference type="AlphaFoldDB" id="A0A2S5RHP2"/>
<name>A0A2S5RHP2_9MOLU</name>
<proteinExistence type="predicted"/>
<protein>
    <submittedName>
        <fullName evidence="3">Oligopeptide ABC transporter substrate-binding protein</fullName>
    </submittedName>
</protein>
<dbReference type="EMBL" id="PHNF01000001">
    <property type="protein sequence ID" value="PPE06841.1"/>
    <property type="molecule type" value="Genomic_DNA"/>
</dbReference>
<feature type="signal peptide" evidence="1">
    <location>
        <begin position="1"/>
        <end position="26"/>
    </location>
</feature>
<organism evidence="3 4">
    <name type="scientific">Mesoplasma corruscae</name>
    <dbReference type="NCBI Taxonomy" id="216874"/>
    <lineage>
        <taxon>Bacteria</taxon>
        <taxon>Bacillati</taxon>
        <taxon>Mycoplasmatota</taxon>
        <taxon>Mollicutes</taxon>
        <taxon>Entomoplasmatales</taxon>
        <taxon>Entomoplasmataceae</taxon>
        <taxon>Mesoplasma</taxon>
    </lineage>
</organism>
<keyword evidence="4" id="KW-1185">Reference proteome</keyword>